<evidence type="ECO:0000313" key="8">
    <source>
        <dbReference type="RefSeq" id="XP_016674204.1"/>
    </source>
</evidence>
<accession>A0A1U8IEG9</accession>
<dbReference type="PANTHER" id="PTHR14773">
    <property type="entry name" value="WD REPEAT-CONTAINING PROTEIN 76"/>
    <property type="match status" value="1"/>
</dbReference>
<dbReference type="AlphaFoldDB" id="A0A1U8IEG9"/>
<evidence type="ECO:0000256" key="6">
    <source>
        <dbReference type="PROSITE-ProRule" id="PRU00221"/>
    </source>
</evidence>
<dbReference type="SMR" id="A0A1U8IEG9"/>
<keyword evidence="3" id="KW-0677">Repeat</keyword>
<evidence type="ECO:0000256" key="1">
    <source>
        <dbReference type="ARBA" id="ARBA00005434"/>
    </source>
</evidence>
<dbReference type="GO" id="GO:0005634">
    <property type="term" value="C:nucleus"/>
    <property type="evidence" value="ECO:0000318"/>
    <property type="project" value="GO_Central"/>
</dbReference>
<name>A0A1U8IEG9_GOSHI</name>
<dbReference type="InterPro" id="IPR050853">
    <property type="entry name" value="WD_repeat_DNA-damage-binding"/>
</dbReference>
<dbReference type="Pfam" id="PF00400">
    <property type="entry name" value="WD40"/>
    <property type="match status" value="2"/>
</dbReference>
<sequence>MVSQKLTEYERKRLENIKRNAEMVGALNIRSKAAILSAATKRQKTKQVKKPKMVNPIVTRRSPRTRVKLPDSKGLSDKFLKPISMIDAFIGYEKESNQVLVDTILSIAEETQAGFPENEEFNGAKDVKDGNFSGFSEKGTLDSCKSEAFESPVKEEFDEHLDNKKSDPWLKSMDLKPENVAWPMPRRIMEVKFFPCTGIRMIAVGNKIGNIAFLNMDSEDEIDDGIYIYGPHTGAISGISVQRYSMSKIYSSGHDGFIRLMDAEKEVFDVVHYCDKTIHCLSQQPNDLWSLYFSEGRGVLIEWDVRTGKSSGNWMLHEDTINTISFNPQNPNIMATSSTDGTACIWDLRSTRSQKPKTMKTVSHGRAVNSAYFSPSGTSLATTSLDNNVGITSGFNYEDTSMIYHDNSTGTLNLSFRGIWGWDDSCIFIGNMRKGIDVISPVQRTSVMTLQSPQLPAIPWRFDAHPYEVGMLAAATNGSGVCLWTP</sequence>
<protein>
    <submittedName>
        <fullName evidence="8">WD repeat-containing protein 76</fullName>
    </submittedName>
</protein>
<dbReference type="PANTHER" id="PTHR14773:SF0">
    <property type="entry name" value="WD REPEAT-CONTAINING PROTEIN 76"/>
    <property type="match status" value="1"/>
</dbReference>
<reference evidence="7" key="1">
    <citation type="journal article" date="2020" name="Nat. Genet.">
        <title>Genomic diversifications of five Gossypium allopolyploid species and their impact on cotton improvement.</title>
        <authorList>
            <person name="Chen Z.J."/>
            <person name="Sreedasyam A."/>
            <person name="Ando A."/>
            <person name="Song Q."/>
            <person name="De Santiago L.M."/>
            <person name="Hulse-Kemp A.M."/>
            <person name="Ding M."/>
            <person name="Ye W."/>
            <person name="Kirkbride R.C."/>
            <person name="Jenkins J."/>
            <person name="Plott C."/>
            <person name="Lovell J."/>
            <person name="Lin Y.M."/>
            <person name="Vaughn R."/>
            <person name="Liu B."/>
            <person name="Simpson S."/>
            <person name="Scheffler B.E."/>
            <person name="Wen L."/>
            <person name="Saski C.A."/>
            <person name="Grover C.E."/>
            <person name="Hu G."/>
            <person name="Conover J.L."/>
            <person name="Carlson J.W."/>
            <person name="Shu S."/>
            <person name="Boston L.B."/>
            <person name="Williams M."/>
            <person name="Peterson D.G."/>
            <person name="McGee K."/>
            <person name="Jones D.C."/>
            <person name="Wendel J.F."/>
            <person name="Stelly D.M."/>
            <person name="Grimwood J."/>
            <person name="Schmutz J."/>
        </authorList>
    </citation>
    <scope>NUCLEOTIDE SEQUENCE [LARGE SCALE GENOMIC DNA]</scope>
    <source>
        <strain evidence="7">cv. TM-1</strain>
    </source>
</reference>
<dbReference type="GO" id="GO:0006974">
    <property type="term" value="P:DNA damage response"/>
    <property type="evidence" value="ECO:0007669"/>
    <property type="project" value="UniProtKB-KW"/>
</dbReference>
<evidence type="ECO:0000256" key="5">
    <source>
        <dbReference type="ARBA" id="ARBA00023125"/>
    </source>
</evidence>
<dbReference type="PROSITE" id="PS00678">
    <property type="entry name" value="WD_REPEATS_1"/>
    <property type="match status" value="1"/>
</dbReference>
<dbReference type="STRING" id="3635.A0A1U8IEG9"/>
<comment type="similarity">
    <text evidence="1">Belongs to the WD repeat DDB2/WDR76 family.</text>
</comment>
<keyword evidence="5" id="KW-0238">DNA-binding</keyword>
<dbReference type="GO" id="GO:0003677">
    <property type="term" value="F:DNA binding"/>
    <property type="evidence" value="ECO:0000318"/>
    <property type="project" value="GO_Central"/>
</dbReference>
<keyword evidence="7" id="KW-1185">Reference proteome</keyword>
<dbReference type="InterPro" id="IPR036322">
    <property type="entry name" value="WD40_repeat_dom_sf"/>
</dbReference>
<keyword evidence="2 6" id="KW-0853">WD repeat</keyword>
<proteinExistence type="inferred from homology"/>
<gene>
    <name evidence="8" type="primary">LOC107893662</name>
</gene>
<dbReference type="RefSeq" id="XP_016674204.1">
    <property type="nucleotide sequence ID" value="XM_016818715.2"/>
</dbReference>
<dbReference type="KEGG" id="ghi:107893662"/>
<dbReference type="Proteomes" id="UP000818029">
    <property type="component" value="Chromosome A06"/>
</dbReference>
<dbReference type="InterPro" id="IPR015943">
    <property type="entry name" value="WD40/YVTN_repeat-like_dom_sf"/>
</dbReference>
<keyword evidence="4" id="KW-0227">DNA damage</keyword>
<dbReference type="GO" id="GO:2000001">
    <property type="term" value="P:regulation of DNA damage checkpoint"/>
    <property type="evidence" value="ECO:0000318"/>
    <property type="project" value="GO_Central"/>
</dbReference>
<dbReference type="SMART" id="SM00320">
    <property type="entry name" value="WD40"/>
    <property type="match status" value="3"/>
</dbReference>
<dbReference type="SUPFAM" id="SSF50978">
    <property type="entry name" value="WD40 repeat-like"/>
    <property type="match status" value="1"/>
</dbReference>
<dbReference type="PROSITE" id="PS50082">
    <property type="entry name" value="WD_REPEATS_2"/>
    <property type="match status" value="1"/>
</dbReference>
<evidence type="ECO:0000313" key="7">
    <source>
        <dbReference type="Proteomes" id="UP000818029"/>
    </source>
</evidence>
<reference evidence="8" key="2">
    <citation type="submission" date="2025-08" db="UniProtKB">
        <authorList>
            <consortium name="RefSeq"/>
        </authorList>
    </citation>
    <scope>IDENTIFICATION</scope>
</reference>
<dbReference type="OrthoDB" id="9890280at2759"/>
<dbReference type="InterPro" id="IPR001680">
    <property type="entry name" value="WD40_rpt"/>
</dbReference>
<dbReference type="PROSITE" id="PS50294">
    <property type="entry name" value="WD_REPEATS_REGION"/>
    <property type="match status" value="1"/>
</dbReference>
<evidence type="ECO:0000256" key="4">
    <source>
        <dbReference type="ARBA" id="ARBA00022763"/>
    </source>
</evidence>
<evidence type="ECO:0000256" key="3">
    <source>
        <dbReference type="ARBA" id="ARBA00022737"/>
    </source>
</evidence>
<dbReference type="Gene3D" id="2.130.10.10">
    <property type="entry name" value="YVTN repeat-like/Quinoprotein amine dehydrogenase"/>
    <property type="match status" value="1"/>
</dbReference>
<dbReference type="GeneID" id="107893662"/>
<dbReference type="PaxDb" id="3635-A0A1U8IEG9"/>
<organism evidence="7 8">
    <name type="scientific">Gossypium hirsutum</name>
    <name type="common">Upland cotton</name>
    <name type="synonym">Gossypium mexicanum</name>
    <dbReference type="NCBI Taxonomy" id="3635"/>
    <lineage>
        <taxon>Eukaryota</taxon>
        <taxon>Viridiplantae</taxon>
        <taxon>Streptophyta</taxon>
        <taxon>Embryophyta</taxon>
        <taxon>Tracheophyta</taxon>
        <taxon>Spermatophyta</taxon>
        <taxon>Magnoliopsida</taxon>
        <taxon>eudicotyledons</taxon>
        <taxon>Gunneridae</taxon>
        <taxon>Pentapetalae</taxon>
        <taxon>rosids</taxon>
        <taxon>malvids</taxon>
        <taxon>Malvales</taxon>
        <taxon>Malvaceae</taxon>
        <taxon>Malvoideae</taxon>
        <taxon>Gossypium</taxon>
    </lineage>
</organism>
<evidence type="ECO:0000256" key="2">
    <source>
        <dbReference type="ARBA" id="ARBA00022574"/>
    </source>
</evidence>
<feature type="repeat" description="WD" evidence="6">
    <location>
        <begin position="314"/>
        <end position="356"/>
    </location>
</feature>
<dbReference type="InterPro" id="IPR019775">
    <property type="entry name" value="WD40_repeat_CS"/>
</dbReference>